<gene>
    <name evidence="3" type="ORF">NNL38_18810</name>
</gene>
<dbReference type="EMBL" id="CP101509">
    <property type="protein sequence ID" value="UTV30616.1"/>
    <property type="molecule type" value="Genomic_DNA"/>
</dbReference>
<evidence type="ECO:0000256" key="1">
    <source>
        <dbReference type="SAM" id="MobiDB-lite"/>
    </source>
</evidence>
<dbReference type="Proteomes" id="UP001057998">
    <property type="component" value="Chromosome 2"/>
</dbReference>
<protein>
    <submittedName>
        <fullName evidence="3">Topoisomerase I</fullName>
    </submittedName>
</protein>
<evidence type="ECO:0000313" key="3">
    <source>
        <dbReference type="EMBL" id="UTV30616.1"/>
    </source>
</evidence>
<sequence length="224" mass="24346">MVAKKQLLIGTILAVAAVLGARLFTTSSDAGPATSEITTESPEQQSNQITETPIVSSTQAISSIIEPNSAQRSTVEEANLTADTPWLSTPLNELSNALYDFIETEQVRYINTTDYPFDEHKQQQLRALAKQGELIMFDNTEPDYLDSYGVSETQVVSEYFGTASEGDVIIATGVPTDDGGIHYLVLPLLNKNTADNSALVETVKEAVTLLKAQKTDLVKPKHLQ</sequence>
<feature type="signal peptide" evidence="2">
    <location>
        <begin position="1"/>
        <end position="30"/>
    </location>
</feature>
<accession>A0ABY5GNA9</accession>
<proteinExistence type="predicted"/>
<keyword evidence="2" id="KW-0732">Signal</keyword>
<keyword evidence="4" id="KW-1185">Reference proteome</keyword>
<dbReference type="RefSeq" id="WP_255391977.1">
    <property type="nucleotide sequence ID" value="NZ_CP101509.1"/>
</dbReference>
<reference evidence="3" key="1">
    <citation type="submission" date="2022-07" db="EMBL/GenBank/DDBJ databases">
        <title>Genome sequencing of Photobacterium atrarenae GJH2-4.</title>
        <authorList>
            <person name="Park S.-J."/>
        </authorList>
    </citation>
    <scope>NUCLEOTIDE SEQUENCE</scope>
    <source>
        <strain evidence="3">GJH2-4</strain>
    </source>
</reference>
<evidence type="ECO:0000313" key="4">
    <source>
        <dbReference type="Proteomes" id="UP001057998"/>
    </source>
</evidence>
<feature type="region of interest" description="Disordered" evidence="1">
    <location>
        <begin position="28"/>
        <end position="49"/>
    </location>
</feature>
<organism evidence="3 4">
    <name type="scientific">Photobacterium atrarenae</name>
    <dbReference type="NCBI Taxonomy" id="865757"/>
    <lineage>
        <taxon>Bacteria</taxon>
        <taxon>Pseudomonadati</taxon>
        <taxon>Pseudomonadota</taxon>
        <taxon>Gammaproteobacteria</taxon>
        <taxon>Vibrionales</taxon>
        <taxon>Vibrionaceae</taxon>
        <taxon>Photobacterium</taxon>
    </lineage>
</organism>
<feature type="chain" id="PRO_5047233534" evidence="2">
    <location>
        <begin position="31"/>
        <end position="224"/>
    </location>
</feature>
<evidence type="ECO:0000256" key="2">
    <source>
        <dbReference type="SAM" id="SignalP"/>
    </source>
</evidence>
<name>A0ABY5GNA9_9GAMM</name>